<keyword evidence="6" id="KW-1185">Reference proteome</keyword>
<dbReference type="Proteomes" id="UP000006038">
    <property type="component" value="Chromosome 11"/>
</dbReference>
<evidence type="ECO:0000256" key="3">
    <source>
        <dbReference type="SAM" id="MobiDB-lite"/>
    </source>
</evidence>
<feature type="region of interest" description="Disordered" evidence="3">
    <location>
        <begin position="88"/>
        <end position="108"/>
    </location>
</feature>
<dbReference type="Gene3D" id="3.60.21.10">
    <property type="match status" value="1"/>
</dbReference>
<dbReference type="eggNOG" id="KOG2679">
    <property type="taxonomic scope" value="Eukaryota"/>
</dbReference>
<keyword evidence="2" id="KW-0378">Hydrolase</keyword>
<reference evidence="5" key="2">
    <citation type="submission" date="2013-04" db="UniProtKB">
        <authorList>
            <consortium name="EnsemblPlants"/>
        </authorList>
    </citation>
    <scope>IDENTIFICATION</scope>
</reference>
<reference evidence="5" key="1">
    <citation type="journal article" date="2013" name="Nat. Commun.">
        <title>Whole-genome sequencing of Oryza brachyantha reveals mechanisms underlying Oryza genome evolution.</title>
        <authorList>
            <person name="Chen J."/>
            <person name="Huang Q."/>
            <person name="Gao D."/>
            <person name="Wang J."/>
            <person name="Lang Y."/>
            <person name="Liu T."/>
            <person name="Li B."/>
            <person name="Bai Z."/>
            <person name="Luis Goicoechea J."/>
            <person name="Liang C."/>
            <person name="Chen C."/>
            <person name="Zhang W."/>
            <person name="Sun S."/>
            <person name="Liao Y."/>
            <person name="Zhang X."/>
            <person name="Yang L."/>
            <person name="Song C."/>
            <person name="Wang M."/>
            <person name="Shi J."/>
            <person name="Liu G."/>
            <person name="Liu J."/>
            <person name="Zhou H."/>
            <person name="Zhou W."/>
            <person name="Yu Q."/>
            <person name="An N."/>
            <person name="Chen Y."/>
            <person name="Cai Q."/>
            <person name="Wang B."/>
            <person name="Liu B."/>
            <person name="Min J."/>
            <person name="Huang Y."/>
            <person name="Wu H."/>
            <person name="Li Z."/>
            <person name="Zhang Y."/>
            <person name="Yin Y."/>
            <person name="Song W."/>
            <person name="Jiang J."/>
            <person name="Jackson S.A."/>
            <person name="Wing R.A."/>
            <person name="Wang J."/>
            <person name="Chen M."/>
        </authorList>
    </citation>
    <scope>NUCLEOTIDE SEQUENCE [LARGE SCALE GENOMIC DNA]</scope>
    <source>
        <strain evidence="5">cv. IRGC 101232</strain>
    </source>
</reference>
<proteinExistence type="predicted"/>
<evidence type="ECO:0000256" key="1">
    <source>
        <dbReference type="ARBA" id="ARBA00022729"/>
    </source>
</evidence>
<keyword evidence="1 4" id="KW-0732">Signal</keyword>
<organism evidence="5">
    <name type="scientific">Oryza brachyantha</name>
    <name type="common">malo sina</name>
    <dbReference type="NCBI Taxonomy" id="4533"/>
    <lineage>
        <taxon>Eukaryota</taxon>
        <taxon>Viridiplantae</taxon>
        <taxon>Streptophyta</taxon>
        <taxon>Embryophyta</taxon>
        <taxon>Tracheophyta</taxon>
        <taxon>Spermatophyta</taxon>
        <taxon>Magnoliopsida</taxon>
        <taxon>Liliopsida</taxon>
        <taxon>Poales</taxon>
        <taxon>Poaceae</taxon>
        <taxon>BOP clade</taxon>
        <taxon>Oryzoideae</taxon>
        <taxon>Oryzeae</taxon>
        <taxon>Oryzinae</taxon>
        <taxon>Oryza</taxon>
    </lineage>
</organism>
<dbReference type="PANTHER" id="PTHR10161:SF19">
    <property type="entry name" value="PURPLE ACID PHOSPHATASE"/>
    <property type="match status" value="1"/>
</dbReference>
<evidence type="ECO:0000313" key="5">
    <source>
        <dbReference type="EnsemblPlants" id="OB11G22730.1"/>
    </source>
</evidence>
<dbReference type="PANTHER" id="PTHR10161">
    <property type="entry name" value="TARTRATE-RESISTANT ACID PHOSPHATASE TYPE 5"/>
    <property type="match status" value="1"/>
</dbReference>
<feature type="compositionally biased region" description="Polar residues" evidence="3">
    <location>
        <begin position="91"/>
        <end position="101"/>
    </location>
</feature>
<evidence type="ECO:0000256" key="2">
    <source>
        <dbReference type="ARBA" id="ARBA00022801"/>
    </source>
</evidence>
<feature type="chain" id="PRO_5003775674" description="Calcineurin-like phosphoesterase domain-containing protein" evidence="4">
    <location>
        <begin position="22"/>
        <end position="108"/>
    </location>
</feature>
<evidence type="ECO:0000313" key="6">
    <source>
        <dbReference type="Proteomes" id="UP000006038"/>
    </source>
</evidence>
<dbReference type="EnsemblPlants" id="OB11G22730.1">
    <property type="protein sequence ID" value="OB11G22730.1"/>
    <property type="gene ID" value="OB11G22730"/>
</dbReference>
<dbReference type="InterPro" id="IPR029052">
    <property type="entry name" value="Metallo-depent_PP-like"/>
</dbReference>
<dbReference type="HOGENOM" id="CLU_2201002_0_0_1"/>
<feature type="signal peptide" evidence="4">
    <location>
        <begin position="1"/>
        <end position="21"/>
    </location>
</feature>
<dbReference type="SUPFAM" id="SSF56300">
    <property type="entry name" value="Metallo-dependent phosphatases"/>
    <property type="match status" value="1"/>
</dbReference>
<dbReference type="AlphaFoldDB" id="J3N8Y7"/>
<sequence>MAVLAAAVVVVVVVGVVVVAPAPVAGELARVEHPTKEDGSLTVLAVGDWGRKGQYNQTLVATQMGVIGEKLGADFILSTGDNFYNDGLTGDNDTASFQESFTHPPPRR</sequence>
<dbReference type="Gramene" id="OB11G22730.1">
    <property type="protein sequence ID" value="OB11G22730.1"/>
    <property type="gene ID" value="OB11G22730"/>
</dbReference>
<name>J3N8Y7_ORYBR</name>
<evidence type="ECO:0008006" key="7">
    <source>
        <dbReference type="Google" id="ProtNLM"/>
    </source>
</evidence>
<accession>J3N8Y7</accession>
<protein>
    <recommendedName>
        <fullName evidence="7">Calcineurin-like phosphoesterase domain-containing protein</fullName>
    </recommendedName>
</protein>
<dbReference type="GO" id="GO:0016787">
    <property type="term" value="F:hydrolase activity"/>
    <property type="evidence" value="ECO:0007669"/>
    <property type="project" value="UniProtKB-KW"/>
</dbReference>
<evidence type="ECO:0000256" key="4">
    <source>
        <dbReference type="SAM" id="SignalP"/>
    </source>
</evidence>
<dbReference type="InterPro" id="IPR051558">
    <property type="entry name" value="Metallophosphoesterase_PAP"/>
</dbReference>